<protein>
    <submittedName>
        <fullName evidence="1">Uncharacterized protein</fullName>
    </submittedName>
</protein>
<keyword evidence="2" id="KW-1185">Reference proteome</keyword>
<dbReference type="EMBL" id="LR026968">
    <property type="protein sequence ID" value="VBB81540.1"/>
    <property type="molecule type" value="Genomic_DNA"/>
</dbReference>
<reference evidence="1" key="1">
    <citation type="submission" date="2018-02" db="EMBL/GenBank/DDBJ databases">
        <authorList>
            <person name="Silar P."/>
        </authorList>
    </citation>
    <scope>NUCLEOTIDE SEQUENCE [LARGE SCALE GENOMIC DNA]</scope>
    <source>
        <strain evidence="1">T</strain>
    </source>
</reference>
<organism evidence="1 2">
    <name type="scientific">Podospora comata</name>
    <dbReference type="NCBI Taxonomy" id="48703"/>
    <lineage>
        <taxon>Eukaryota</taxon>
        <taxon>Fungi</taxon>
        <taxon>Dikarya</taxon>
        <taxon>Ascomycota</taxon>
        <taxon>Pezizomycotina</taxon>
        <taxon>Sordariomycetes</taxon>
        <taxon>Sordariomycetidae</taxon>
        <taxon>Sordariales</taxon>
        <taxon>Podosporaceae</taxon>
        <taxon>Podospora</taxon>
    </lineage>
</organism>
<evidence type="ECO:0000313" key="1">
    <source>
        <dbReference type="EMBL" id="VBB81540.1"/>
    </source>
</evidence>
<sequence length="266" mass="29081">MSKQQEAAENAYFLISGWDISEGTIALDSIITDPMHPQLALFKPSSPVEATTIMKSHFINREDESNHHPIALFRLFVNLFGLGNDDLFHNNRKKPILCYSIRGLQTSSFMPSSDELKLKGISESERALQFLNASKNQASMFMVTGIKSIRGASVRTESNKGWGWVVELSVGLESGDGEGKATAFAFELTRLKLSDSGDLVAVGDGLKSIDKLQSRLDKEFGEAIFTVFSTTDEQTGESCQAIAPSPARVDLLTASSARINAPHLHN</sequence>
<dbReference type="Proteomes" id="UP000280685">
    <property type="component" value="Chromosome 5"/>
</dbReference>
<proteinExistence type="predicted"/>
<gene>
    <name evidence="1" type="ORF">PODCO_507545</name>
</gene>
<accession>A0ABY6SDM2</accession>
<name>A0ABY6SDM2_PODCO</name>
<evidence type="ECO:0000313" key="2">
    <source>
        <dbReference type="Proteomes" id="UP000280685"/>
    </source>
</evidence>